<dbReference type="InterPro" id="IPR009003">
    <property type="entry name" value="Peptidase_S1_PA"/>
</dbReference>
<dbReference type="GeneTree" id="ENSGT00940000155138"/>
<keyword evidence="4 6" id="KW-0720">Serine protease</keyword>
<evidence type="ECO:0000313" key="9">
    <source>
        <dbReference type="Proteomes" id="UP000694421"/>
    </source>
</evidence>
<sequence length="331" mass="35774">MCVFVALLCKSTVYVERLAFPMPGARKQPLSLLLSCISPGSSIACGWPPMFSPRIIGGKNAGEGEWPWQASLRKDRVHVCGGSLISSQWVVTAAHCFDGPLNLPDYRVNLGEHELSKPAPSMISSAISQIVVHPFYAGPGLSADIALVQLEKAVNFSHTISPICLPNSSDPDTFPVAMSCWVTGWGHISPDGTLIARTLQELEVPILGNEECDQMFHEDSNETETVPKGHRLIYQDMICAGYPDGKKDTCQGDSGGPLACKQNGTWFLAGVVSFGFDCAKPKRPGVNTRVTAYRDWIQRTMGKTALQSVGVGHLRPSAAILLLLLLFALNP</sequence>
<keyword evidence="5" id="KW-1015">Disulfide bond</keyword>
<dbReference type="FunFam" id="2.40.10.10:FF:000039">
    <property type="entry name" value="Brain-specific serine protease 4"/>
    <property type="match status" value="1"/>
</dbReference>
<dbReference type="GO" id="GO:0005576">
    <property type="term" value="C:extracellular region"/>
    <property type="evidence" value="ECO:0007669"/>
    <property type="project" value="UniProtKB-ARBA"/>
</dbReference>
<dbReference type="PRINTS" id="PR00722">
    <property type="entry name" value="CHYMOTRYPSIN"/>
</dbReference>
<dbReference type="Gene3D" id="2.40.10.10">
    <property type="entry name" value="Trypsin-like serine proteases"/>
    <property type="match status" value="1"/>
</dbReference>
<comment type="similarity">
    <text evidence="1">Belongs to the peptidase S1 family. Snake venom subfamily.</text>
</comment>
<reference evidence="8" key="2">
    <citation type="submission" date="2025-09" db="UniProtKB">
        <authorList>
            <consortium name="Ensembl"/>
        </authorList>
    </citation>
    <scope>IDENTIFICATION</scope>
</reference>
<dbReference type="Pfam" id="PF00089">
    <property type="entry name" value="Trypsin"/>
    <property type="match status" value="1"/>
</dbReference>
<keyword evidence="9" id="KW-1185">Reference proteome</keyword>
<dbReference type="PROSITE" id="PS00135">
    <property type="entry name" value="TRYPSIN_SER"/>
    <property type="match status" value="1"/>
</dbReference>
<dbReference type="InterPro" id="IPR018114">
    <property type="entry name" value="TRYPSIN_HIS"/>
</dbReference>
<feature type="domain" description="Peptidase S1" evidence="7">
    <location>
        <begin position="55"/>
        <end position="302"/>
    </location>
</feature>
<dbReference type="InterPro" id="IPR001254">
    <property type="entry name" value="Trypsin_dom"/>
</dbReference>
<dbReference type="GO" id="GO:0035821">
    <property type="term" value="P:modulation of process of another organism"/>
    <property type="evidence" value="ECO:0007669"/>
    <property type="project" value="UniProtKB-ARBA"/>
</dbReference>
<evidence type="ECO:0000313" key="8">
    <source>
        <dbReference type="Ensembl" id="ENSSMRP00000005691.1"/>
    </source>
</evidence>
<dbReference type="SUPFAM" id="SSF50494">
    <property type="entry name" value="Trypsin-like serine proteases"/>
    <property type="match status" value="1"/>
</dbReference>
<evidence type="ECO:0000256" key="4">
    <source>
        <dbReference type="ARBA" id="ARBA00022825"/>
    </source>
</evidence>
<dbReference type="GO" id="GO:0006508">
    <property type="term" value="P:proteolysis"/>
    <property type="evidence" value="ECO:0007669"/>
    <property type="project" value="UniProtKB-KW"/>
</dbReference>
<evidence type="ECO:0000256" key="1">
    <source>
        <dbReference type="ARBA" id="ARBA00009228"/>
    </source>
</evidence>
<dbReference type="PANTHER" id="PTHR24252:SF17">
    <property type="entry name" value="SUPPRESSOR OF TUMORIGENICITY 14 PROTEIN HOMOLOG-RELATED"/>
    <property type="match status" value="1"/>
</dbReference>
<protein>
    <recommendedName>
        <fullName evidence="7">Peptidase S1 domain-containing protein</fullName>
    </recommendedName>
</protein>
<keyword evidence="3 6" id="KW-0378">Hydrolase</keyword>
<reference evidence="8" key="1">
    <citation type="submission" date="2025-08" db="UniProtKB">
        <authorList>
            <consortium name="Ensembl"/>
        </authorList>
    </citation>
    <scope>IDENTIFICATION</scope>
</reference>
<evidence type="ECO:0000256" key="6">
    <source>
        <dbReference type="RuleBase" id="RU363034"/>
    </source>
</evidence>
<accession>A0A8D0DL28</accession>
<evidence type="ECO:0000259" key="7">
    <source>
        <dbReference type="PROSITE" id="PS50240"/>
    </source>
</evidence>
<dbReference type="InterPro" id="IPR043504">
    <property type="entry name" value="Peptidase_S1_PA_chymotrypsin"/>
</dbReference>
<dbReference type="SMART" id="SM00020">
    <property type="entry name" value="Tryp_SPc"/>
    <property type="match status" value="1"/>
</dbReference>
<dbReference type="PANTHER" id="PTHR24252">
    <property type="entry name" value="ACROSIN-RELATED"/>
    <property type="match status" value="1"/>
</dbReference>
<dbReference type="PROSITE" id="PS00134">
    <property type="entry name" value="TRYPSIN_HIS"/>
    <property type="match status" value="1"/>
</dbReference>
<dbReference type="Proteomes" id="UP000694421">
    <property type="component" value="Unplaced"/>
</dbReference>
<dbReference type="InterPro" id="IPR033116">
    <property type="entry name" value="TRYPSIN_SER"/>
</dbReference>
<dbReference type="PROSITE" id="PS50240">
    <property type="entry name" value="TRYPSIN_DOM"/>
    <property type="match status" value="1"/>
</dbReference>
<proteinExistence type="inferred from homology"/>
<dbReference type="CDD" id="cd00190">
    <property type="entry name" value="Tryp_SPc"/>
    <property type="match status" value="1"/>
</dbReference>
<evidence type="ECO:0000256" key="3">
    <source>
        <dbReference type="ARBA" id="ARBA00022801"/>
    </source>
</evidence>
<dbReference type="Ensembl" id="ENSSMRT00000006679.1">
    <property type="protein sequence ID" value="ENSSMRP00000005691.1"/>
    <property type="gene ID" value="ENSSMRG00000004452.1"/>
</dbReference>
<dbReference type="InterPro" id="IPR001314">
    <property type="entry name" value="Peptidase_S1A"/>
</dbReference>
<dbReference type="AlphaFoldDB" id="A0A8D0DL28"/>
<evidence type="ECO:0000256" key="5">
    <source>
        <dbReference type="ARBA" id="ARBA00023157"/>
    </source>
</evidence>
<organism evidence="8 9">
    <name type="scientific">Salvator merianae</name>
    <name type="common">Argentine black and white tegu</name>
    <name type="synonym">Tupinambis merianae</name>
    <dbReference type="NCBI Taxonomy" id="96440"/>
    <lineage>
        <taxon>Eukaryota</taxon>
        <taxon>Metazoa</taxon>
        <taxon>Chordata</taxon>
        <taxon>Craniata</taxon>
        <taxon>Vertebrata</taxon>
        <taxon>Euteleostomi</taxon>
        <taxon>Lepidosauria</taxon>
        <taxon>Squamata</taxon>
        <taxon>Bifurcata</taxon>
        <taxon>Unidentata</taxon>
        <taxon>Episquamata</taxon>
        <taxon>Laterata</taxon>
        <taxon>Teiioidea</taxon>
        <taxon>Teiidae</taxon>
        <taxon>Salvator</taxon>
    </lineage>
</organism>
<evidence type="ECO:0000256" key="2">
    <source>
        <dbReference type="ARBA" id="ARBA00022670"/>
    </source>
</evidence>
<name>A0A8D0DL28_SALMN</name>
<keyword evidence="2 6" id="KW-0645">Protease</keyword>
<dbReference type="GO" id="GO:0004252">
    <property type="term" value="F:serine-type endopeptidase activity"/>
    <property type="evidence" value="ECO:0007669"/>
    <property type="project" value="InterPro"/>
</dbReference>